<evidence type="ECO:0000256" key="2">
    <source>
        <dbReference type="ARBA" id="ARBA00023315"/>
    </source>
</evidence>
<evidence type="ECO:0000259" key="3">
    <source>
        <dbReference type="PROSITE" id="PS51186"/>
    </source>
</evidence>
<gene>
    <name evidence="4" type="ORF">ACFQL9_17190</name>
</gene>
<dbReference type="InterPro" id="IPR050832">
    <property type="entry name" value="Bact_Acetyltransf"/>
</dbReference>
<accession>A0ABD5WEQ5</accession>
<reference evidence="4 5" key="1">
    <citation type="journal article" date="2019" name="Int. J. Syst. Evol. Microbiol.">
        <title>The Global Catalogue of Microorganisms (GCM) 10K type strain sequencing project: providing services to taxonomists for standard genome sequencing and annotation.</title>
        <authorList>
            <consortium name="The Broad Institute Genomics Platform"/>
            <consortium name="The Broad Institute Genome Sequencing Center for Infectious Disease"/>
            <person name="Wu L."/>
            <person name="Ma J."/>
        </authorList>
    </citation>
    <scope>NUCLEOTIDE SEQUENCE [LARGE SCALE GENOMIC DNA]</scope>
    <source>
        <strain evidence="4 5">DT31</strain>
    </source>
</reference>
<dbReference type="GO" id="GO:0016746">
    <property type="term" value="F:acyltransferase activity"/>
    <property type="evidence" value="ECO:0007669"/>
    <property type="project" value="UniProtKB-KW"/>
</dbReference>
<protein>
    <submittedName>
        <fullName evidence="4">GNAT family N-acetyltransferase</fullName>
        <ecNumber evidence="4">2.3.-.-</ecNumber>
    </submittedName>
</protein>
<dbReference type="GeneID" id="81126236"/>
<dbReference type="PANTHER" id="PTHR43877">
    <property type="entry name" value="AMINOALKYLPHOSPHONATE N-ACETYLTRANSFERASE-RELATED-RELATED"/>
    <property type="match status" value="1"/>
</dbReference>
<dbReference type="Pfam" id="PF00583">
    <property type="entry name" value="Acetyltransf_1"/>
    <property type="match status" value="1"/>
</dbReference>
<dbReference type="CDD" id="cd04301">
    <property type="entry name" value="NAT_SF"/>
    <property type="match status" value="1"/>
</dbReference>
<sequence>MSDEFSIRRVRPSDATAVATVFEAALHEAGAYHPDAAGSPVDEDLPADYVDPGGDFLACVAAADAPALAGVDLPDGLGVDDGVLVATGAFRPPAAAVRERFADVAPLADRRLAEVKRMHVHPALHRRGIGGRVFDAVAERARAGGYGALVLETTSVQEAALAFYRERGFAEAARATVTPASVAEPITLVFCWRTL</sequence>
<comment type="caution">
    <text evidence="4">The sequence shown here is derived from an EMBL/GenBank/DDBJ whole genome shotgun (WGS) entry which is preliminary data.</text>
</comment>
<evidence type="ECO:0000256" key="1">
    <source>
        <dbReference type="ARBA" id="ARBA00022679"/>
    </source>
</evidence>
<evidence type="ECO:0000313" key="5">
    <source>
        <dbReference type="Proteomes" id="UP001596461"/>
    </source>
</evidence>
<dbReference type="SUPFAM" id="SSF55729">
    <property type="entry name" value="Acyl-CoA N-acyltransferases (Nat)"/>
    <property type="match status" value="1"/>
</dbReference>
<dbReference type="InterPro" id="IPR016181">
    <property type="entry name" value="Acyl_CoA_acyltransferase"/>
</dbReference>
<feature type="domain" description="N-acetyltransferase" evidence="3">
    <location>
        <begin position="5"/>
        <end position="189"/>
    </location>
</feature>
<dbReference type="EMBL" id="JBHTAH010000023">
    <property type="protein sequence ID" value="MFC7071383.1"/>
    <property type="molecule type" value="Genomic_DNA"/>
</dbReference>
<organism evidence="4 5">
    <name type="scientific">Halobaculum lipolyticum</name>
    <dbReference type="NCBI Taxonomy" id="3032001"/>
    <lineage>
        <taxon>Archaea</taxon>
        <taxon>Methanobacteriati</taxon>
        <taxon>Methanobacteriota</taxon>
        <taxon>Stenosarchaea group</taxon>
        <taxon>Halobacteria</taxon>
        <taxon>Halobacteriales</taxon>
        <taxon>Haloferacaceae</taxon>
        <taxon>Halobaculum</taxon>
    </lineage>
</organism>
<keyword evidence="1 4" id="KW-0808">Transferase</keyword>
<dbReference type="EC" id="2.3.-.-" evidence="4"/>
<dbReference type="PROSITE" id="PS51186">
    <property type="entry name" value="GNAT"/>
    <property type="match status" value="1"/>
</dbReference>
<dbReference type="InterPro" id="IPR000182">
    <property type="entry name" value="GNAT_dom"/>
</dbReference>
<name>A0ABD5WEQ5_9EURY</name>
<dbReference type="RefSeq" id="WP_284031348.1">
    <property type="nucleotide sequence ID" value="NZ_CP126154.1"/>
</dbReference>
<dbReference type="AlphaFoldDB" id="A0ABD5WEQ5"/>
<keyword evidence="5" id="KW-1185">Reference proteome</keyword>
<dbReference type="Gene3D" id="3.40.630.30">
    <property type="match status" value="1"/>
</dbReference>
<evidence type="ECO:0000313" key="4">
    <source>
        <dbReference type="EMBL" id="MFC7071383.1"/>
    </source>
</evidence>
<dbReference type="Proteomes" id="UP001596461">
    <property type="component" value="Unassembled WGS sequence"/>
</dbReference>
<keyword evidence="2 4" id="KW-0012">Acyltransferase</keyword>
<proteinExistence type="predicted"/>